<dbReference type="KEGG" id="cmah:C1I91_10855"/>
<sequence>MVINKKQVNKEIIIETALRLIDEKQGIKEVTLRDIAKEIGCAHTNLYNYFGSLDEIFWESLSKLLSLMMDYSNSGDSEQQQGENKIYLTISKVIDFFMEHPGWYRFMWFDSLGGRPSPEVAISIHRPGEGFVTLVKIANSEIDDDKAKQVANILHSYFHGEFCKWINNRGLVDSDREGTKAMILTNVKTLYKLLIQ</sequence>
<evidence type="ECO:0000256" key="2">
    <source>
        <dbReference type="PROSITE-ProRule" id="PRU00335"/>
    </source>
</evidence>
<protein>
    <submittedName>
        <fullName evidence="4">TetR/AcrR family transcriptional regulator</fullName>
    </submittedName>
</protein>
<dbReference type="AlphaFoldDB" id="A0A410DT02"/>
<proteinExistence type="predicted"/>
<dbReference type="GO" id="GO:0003677">
    <property type="term" value="F:DNA binding"/>
    <property type="evidence" value="ECO:0007669"/>
    <property type="project" value="UniProtKB-UniRule"/>
</dbReference>
<dbReference type="PANTHER" id="PTHR43479">
    <property type="entry name" value="ACREF/ENVCD OPERON REPRESSOR-RELATED"/>
    <property type="match status" value="1"/>
</dbReference>
<organism evidence="4 5">
    <name type="scientific">Clostridium manihotivorum</name>
    <dbReference type="NCBI Taxonomy" id="2320868"/>
    <lineage>
        <taxon>Bacteria</taxon>
        <taxon>Bacillati</taxon>
        <taxon>Bacillota</taxon>
        <taxon>Clostridia</taxon>
        <taxon>Eubacteriales</taxon>
        <taxon>Clostridiaceae</taxon>
        <taxon>Clostridium</taxon>
    </lineage>
</organism>
<dbReference type="PANTHER" id="PTHR43479:SF11">
    <property type="entry name" value="ACREF_ENVCD OPERON REPRESSOR-RELATED"/>
    <property type="match status" value="1"/>
</dbReference>
<dbReference type="InterPro" id="IPR001647">
    <property type="entry name" value="HTH_TetR"/>
</dbReference>
<feature type="domain" description="HTH tetR-type" evidence="3">
    <location>
        <begin position="7"/>
        <end position="68"/>
    </location>
</feature>
<accession>A0A410DT02</accession>
<dbReference type="InterPro" id="IPR050624">
    <property type="entry name" value="HTH-type_Tx_Regulator"/>
</dbReference>
<dbReference type="Proteomes" id="UP000286268">
    <property type="component" value="Chromosome"/>
</dbReference>
<dbReference type="RefSeq" id="WP_128212903.1">
    <property type="nucleotide sequence ID" value="NZ_CP025746.1"/>
</dbReference>
<keyword evidence="1 2" id="KW-0238">DNA-binding</keyword>
<feature type="DNA-binding region" description="H-T-H motif" evidence="2">
    <location>
        <begin position="31"/>
        <end position="50"/>
    </location>
</feature>
<dbReference type="InterPro" id="IPR009057">
    <property type="entry name" value="Homeodomain-like_sf"/>
</dbReference>
<evidence type="ECO:0000256" key="1">
    <source>
        <dbReference type="ARBA" id="ARBA00023125"/>
    </source>
</evidence>
<gene>
    <name evidence="4" type="ORF">C1I91_10855</name>
</gene>
<name>A0A410DT02_9CLOT</name>
<evidence type="ECO:0000313" key="5">
    <source>
        <dbReference type="Proteomes" id="UP000286268"/>
    </source>
</evidence>
<dbReference type="PROSITE" id="PS50977">
    <property type="entry name" value="HTH_TETR_2"/>
    <property type="match status" value="1"/>
</dbReference>
<dbReference type="OrthoDB" id="5366068at2"/>
<dbReference type="Pfam" id="PF00440">
    <property type="entry name" value="TetR_N"/>
    <property type="match status" value="1"/>
</dbReference>
<reference evidence="4 5" key="1">
    <citation type="submission" date="2018-01" db="EMBL/GenBank/DDBJ databases">
        <title>Genome Sequencing and Assembly of Anaerobacter polyendosporus strain CT4.</title>
        <authorList>
            <person name="Tachaapaikoon C."/>
            <person name="Sutheeworapong S."/>
            <person name="Jenjaroenpun P."/>
            <person name="Wongsurawat T."/>
            <person name="Nookeaw I."/>
            <person name="Cheawchanlertfa P."/>
            <person name="Kosugi A."/>
            <person name="Cheevadhanarak S."/>
            <person name="Ratanakhanokchai K."/>
        </authorList>
    </citation>
    <scope>NUCLEOTIDE SEQUENCE [LARGE SCALE GENOMIC DNA]</scope>
    <source>
        <strain evidence="4 5">CT4</strain>
    </source>
</reference>
<dbReference type="SUPFAM" id="SSF46689">
    <property type="entry name" value="Homeodomain-like"/>
    <property type="match status" value="1"/>
</dbReference>
<keyword evidence="5" id="KW-1185">Reference proteome</keyword>
<dbReference type="EMBL" id="CP025746">
    <property type="protein sequence ID" value="QAA32112.1"/>
    <property type="molecule type" value="Genomic_DNA"/>
</dbReference>
<evidence type="ECO:0000313" key="4">
    <source>
        <dbReference type="EMBL" id="QAA32112.1"/>
    </source>
</evidence>
<dbReference type="Gene3D" id="1.10.357.10">
    <property type="entry name" value="Tetracycline Repressor, domain 2"/>
    <property type="match status" value="1"/>
</dbReference>
<evidence type="ECO:0000259" key="3">
    <source>
        <dbReference type="PROSITE" id="PS50977"/>
    </source>
</evidence>